<comment type="caution">
    <text evidence="2">The sequence shown here is derived from an EMBL/GenBank/DDBJ whole genome shotgun (WGS) entry which is preliminary data.</text>
</comment>
<dbReference type="InterPro" id="IPR053163">
    <property type="entry name" value="HTH-type_regulator_Rgg"/>
</dbReference>
<dbReference type="Proteomes" id="UP000673375">
    <property type="component" value="Unassembled WGS sequence"/>
</dbReference>
<feature type="domain" description="HTH-type transcriptional regulator Rgg C-terminal" evidence="1">
    <location>
        <begin position="99"/>
        <end position="274"/>
    </location>
</feature>
<dbReference type="EMBL" id="JAEDXU010000001">
    <property type="protein sequence ID" value="MBP1045303.1"/>
    <property type="molecule type" value="Genomic_DNA"/>
</dbReference>
<organism evidence="2 3">
    <name type="scientific">Enterococcus larvae</name>
    <dbReference type="NCBI Taxonomy" id="2794352"/>
    <lineage>
        <taxon>Bacteria</taxon>
        <taxon>Bacillati</taxon>
        <taxon>Bacillota</taxon>
        <taxon>Bacilli</taxon>
        <taxon>Lactobacillales</taxon>
        <taxon>Enterococcaceae</taxon>
        <taxon>Enterococcus</taxon>
    </lineage>
</organism>
<evidence type="ECO:0000259" key="1">
    <source>
        <dbReference type="Pfam" id="PF21259"/>
    </source>
</evidence>
<accession>A0ABS4CF84</accession>
<keyword evidence="3" id="KW-1185">Reference proteome</keyword>
<reference evidence="2 3" key="1">
    <citation type="submission" date="2020-12" db="EMBL/GenBank/DDBJ databases">
        <title>Vagococcus allomyrinae sp. nov. and Enterococcus lavae sp. nov., isolated from the larvae of Allomyrina dichotoma.</title>
        <authorList>
            <person name="Lee S.D."/>
        </authorList>
    </citation>
    <scope>NUCLEOTIDE SEQUENCE [LARGE SCALE GENOMIC DNA]</scope>
    <source>
        <strain evidence="2 3">BWM-S5</strain>
    </source>
</reference>
<evidence type="ECO:0000313" key="2">
    <source>
        <dbReference type="EMBL" id="MBP1045303.1"/>
    </source>
</evidence>
<evidence type="ECO:0000313" key="3">
    <source>
        <dbReference type="Proteomes" id="UP000673375"/>
    </source>
</evidence>
<dbReference type="InterPro" id="IPR011990">
    <property type="entry name" value="TPR-like_helical_dom_sf"/>
</dbReference>
<dbReference type="RefSeq" id="WP_209556073.1">
    <property type="nucleotide sequence ID" value="NZ_JAEDXU010000001.1"/>
</dbReference>
<sequence length="305" mass="36469">MKTSDLLRLYRLNNKQKQKELTKEQSASKFSRIENGLRPINIDEFKTAKDRLSITSEEFIRMSDLDIEQEEFIKLYRYCITHPNNKEKKQSLLSKHYFNKKSDKLSLREMSNYIAIKRLFSNIYDEVDEVSDEELAFLCDYILNRSLLTHYDYNILMNISSLLSRDKAELITRKAFPIKHEEERPYKTIIFAYSIIRNFITYRIYEYDYDSALKFIAIAKKQKFNSSNYEHRMHIRYLENLVYYLKTGKKDYSDRISRYIRLLEDIGDTENAKEVDLEYEQVVRERGNIGAIAPGDRPVKLILDD</sequence>
<gene>
    <name evidence="2" type="ORF">I6N96_03370</name>
</gene>
<name>A0ABS4CF84_9ENTE</name>
<dbReference type="InterPro" id="IPR010057">
    <property type="entry name" value="Transcription_activator_Rgg_C"/>
</dbReference>
<dbReference type="SUPFAM" id="SSF48452">
    <property type="entry name" value="TPR-like"/>
    <property type="match status" value="1"/>
</dbReference>
<dbReference type="Pfam" id="PF21259">
    <property type="entry name" value="Rgg_C"/>
    <property type="match status" value="1"/>
</dbReference>
<dbReference type="Gene3D" id="1.25.40.400">
    <property type="match status" value="1"/>
</dbReference>
<protein>
    <submittedName>
        <fullName evidence="2">XRE family transcriptional regulator</fullName>
    </submittedName>
</protein>
<dbReference type="PANTHER" id="PTHR37038">
    <property type="entry name" value="TRANSCRIPTIONAL REGULATOR-RELATED"/>
    <property type="match status" value="1"/>
</dbReference>
<proteinExistence type="predicted"/>